<evidence type="ECO:0000313" key="3">
    <source>
        <dbReference type="EMBL" id="RVU35519.1"/>
    </source>
</evidence>
<protein>
    <submittedName>
        <fullName evidence="3">Uncharacterized protein</fullName>
    </submittedName>
</protein>
<feature type="compositionally biased region" description="Low complexity" evidence="1">
    <location>
        <begin position="271"/>
        <end position="281"/>
    </location>
</feature>
<evidence type="ECO:0000313" key="4">
    <source>
        <dbReference type="Proteomes" id="UP000283077"/>
    </source>
</evidence>
<sequence>MTTSDTAGVPVVDPQLQSPPSQLQPKMIHGERYDAELDSILRSGQRFIIRHPSMLLTLAYLLCSMLGMLFVIKLSGRFDFDILPYLELTDFMLAALTHPWVLLNVVGWILLFVAAFWIDRFARKRLEWYALWSEKYYENDKFKFYFPMFAVTPLLFLYNSAISESTDLAKSIKAGQQRGFQLSLINPVQDVVKTMQLDQVQIIARTSSYLFVYHQQQVKVIPHANIAVLLPLPADLAKAHTQAGSPVPVSVIKQPVPNQPMPDSAAAKKPIAITSSATSTSPKDPAQSTTAKPLSEQKR</sequence>
<feature type="transmembrane region" description="Helical" evidence="2">
    <location>
        <begin position="54"/>
        <end position="72"/>
    </location>
</feature>
<dbReference type="OrthoDB" id="5765456at2"/>
<comment type="caution">
    <text evidence="3">The sequence shown here is derived from an EMBL/GenBank/DDBJ whole genome shotgun (WGS) entry which is preliminary data.</text>
</comment>
<accession>A0A437QM49</accession>
<feature type="region of interest" description="Disordered" evidence="1">
    <location>
        <begin position="1"/>
        <end position="21"/>
    </location>
</feature>
<organism evidence="3 4">
    <name type="scientific">Rheinheimera riviphila</name>
    <dbReference type="NCBI Taxonomy" id="1834037"/>
    <lineage>
        <taxon>Bacteria</taxon>
        <taxon>Pseudomonadati</taxon>
        <taxon>Pseudomonadota</taxon>
        <taxon>Gammaproteobacteria</taxon>
        <taxon>Chromatiales</taxon>
        <taxon>Chromatiaceae</taxon>
        <taxon>Rheinheimera</taxon>
    </lineage>
</organism>
<reference evidence="3 4" key="1">
    <citation type="submission" date="2019-01" db="EMBL/GenBank/DDBJ databases">
        <authorList>
            <person name="Chen W.-M."/>
        </authorList>
    </citation>
    <scope>NUCLEOTIDE SEQUENCE [LARGE SCALE GENOMIC DNA]</scope>
    <source>
        <strain evidence="3 4">KYPC3</strain>
    </source>
</reference>
<gene>
    <name evidence="3" type="ORF">EOE67_13030</name>
</gene>
<keyword evidence="2" id="KW-0472">Membrane</keyword>
<feature type="transmembrane region" description="Helical" evidence="2">
    <location>
        <begin position="92"/>
        <end position="118"/>
    </location>
</feature>
<feature type="region of interest" description="Disordered" evidence="1">
    <location>
        <begin position="250"/>
        <end position="299"/>
    </location>
</feature>
<dbReference type="AlphaFoldDB" id="A0A437QM49"/>
<proteinExistence type="predicted"/>
<keyword evidence="2" id="KW-1133">Transmembrane helix</keyword>
<evidence type="ECO:0000256" key="1">
    <source>
        <dbReference type="SAM" id="MobiDB-lite"/>
    </source>
</evidence>
<keyword evidence="2" id="KW-0812">Transmembrane</keyword>
<keyword evidence="4" id="KW-1185">Reference proteome</keyword>
<evidence type="ECO:0000256" key="2">
    <source>
        <dbReference type="SAM" id="Phobius"/>
    </source>
</evidence>
<dbReference type="RefSeq" id="WP_127699596.1">
    <property type="nucleotide sequence ID" value="NZ_SACS01000014.1"/>
</dbReference>
<name>A0A437QM49_9GAMM</name>
<dbReference type="Proteomes" id="UP000283077">
    <property type="component" value="Unassembled WGS sequence"/>
</dbReference>
<dbReference type="EMBL" id="SACS01000014">
    <property type="protein sequence ID" value="RVU35519.1"/>
    <property type="molecule type" value="Genomic_DNA"/>
</dbReference>